<dbReference type="PROSITE" id="PS50887">
    <property type="entry name" value="GGDEF"/>
    <property type="match status" value="1"/>
</dbReference>
<feature type="domain" description="GGDEF" evidence="3">
    <location>
        <begin position="357"/>
        <end position="488"/>
    </location>
</feature>
<feature type="chain" id="PRO_5046850758" description="GGDEF domain-containing protein" evidence="2">
    <location>
        <begin position="23"/>
        <end position="492"/>
    </location>
</feature>
<keyword evidence="1" id="KW-1133">Transmembrane helix</keyword>
<dbReference type="CDD" id="cd01949">
    <property type="entry name" value="GGDEF"/>
    <property type="match status" value="1"/>
</dbReference>
<keyword evidence="5" id="KW-1185">Reference proteome</keyword>
<dbReference type="PANTHER" id="PTHR46663:SF2">
    <property type="entry name" value="GGDEF DOMAIN-CONTAINING PROTEIN"/>
    <property type="match status" value="1"/>
</dbReference>
<evidence type="ECO:0000313" key="4">
    <source>
        <dbReference type="EMBL" id="GID57109.1"/>
    </source>
</evidence>
<dbReference type="SMART" id="SM00267">
    <property type="entry name" value="GGDEF"/>
    <property type="match status" value="1"/>
</dbReference>
<dbReference type="InterPro" id="IPR052163">
    <property type="entry name" value="DGC-Regulatory_Protein"/>
</dbReference>
<evidence type="ECO:0000259" key="3">
    <source>
        <dbReference type="PROSITE" id="PS50887"/>
    </source>
</evidence>
<evidence type="ECO:0000256" key="2">
    <source>
        <dbReference type="SAM" id="SignalP"/>
    </source>
</evidence>
<keyword evidence="1" id="KW-0812">Transmembrane</keyword>
<dbReference type="NCBIfam" id="TIGR00254">
    <property type="entry name" value="GGDEF"/>
    <property type="match status" value="1"/>
</dbReference>
<dbReference type="SUPFAM" id="SSF55073">
    <property type="entry name" value="Nucleotide cyclase"/>
    <property type="match status" value="1"/>
</dbReference>
<organism evidence="4 5">
    <name type="scientific">Actinoplanes couchii</name>
    <dbReference type="NCBI Taxonomy" id="403638"/>
    <lineage>
        <taxon>Bacteria</taxon>
        <taxon>Bacillati</taxon>
        <taxon>Actinomycetota</taxon>
        <taxon>Actinomycetes</taxon>
        <taxon>Micromonosporales</taxon>
        <taxon>Micromonosporaceae</taxon>
        <taxon>Actinoplanes</taxon>
    </lineage>
</organism>
<dbReference type="InterPro" id="IPR000160">
    <property type="entry name" value="GGDEF_dom"/>
</dbReference>
<comment type="caution">
    <text evidence="4">The sequence shown here is derived from an EMBL/GenBank/DDBJ whole genome shotgun (WGS) entry which is preliminary data.</text>
</comment>
<feature type="transmembrane region" description="Helical" evidence="1">
    <location>
        <begin position="277"/>
        <end position="299"/>
    </location>
</feature>
<evidence type="ECO:0000256" key="1">
    <source>
        <dbReference type="SAM" id="Phobius"/>
    </source>
</evidence>
<protein>
    <recommendedName>
        <fullName evidence="3">GGDEF domain-containing protein</fullName>
    </recommendedName>
</protein>
<feature type="transmembrane region" description="Helical" evidence="1">
    <location>
        <begin position="253"/>
        <end position="271"/>
    </location>
</feature>
<dbReference type="Proteomes" id="UP000612282">
    <property type="component" value="Unassembled WGS sequence"/>
</dbReference>
<evidence type="ECO:0000313" key="5">
    <source>
        <dbReference type="Proteomes" id="UP000612282"/>
    </source>
</evidence>
<feature type="transmembrane region" description="Helical" evidence="1">
    <location>
        <begin position="122"/>
        <end position="145"/>
    </location>
</feature>
<feature type="transmembrane region" description="Helical" evidence="1">
    <location>
        <begin position="212"/>
        <end position="232"/>
    </location>
</feature>
<feature type="transmembrane region" description="Helical" evidence="1">
    <location>
        <begin position="92"/>
        <end position="110"/>
    </location>
</feature>
<feature type="transmembrane region" description="Helical" evidence="1">
    <location>
        <begin position="157"/>
        <end position="175"/>
    </location>
</feature>
<keyword evidence="2" id="KW-0732">Signal</keyword>
<gene>
    <name evidence="4" type="ORF">Aco03nite_055130</name>
</gene>
<dbReference type="Pfam" id="PF00990">
    <property type="entry name" value="GGDEF"/>
    <property type="match status" value="1"/>
</dbReference>
<sequence length="492" mass="53242">MAVAWTVLAAALLFTFHTDSEAQVSIFWAFQPPLDLLFAVWSWRVSRMATGATRRFWRVLTVSGTLFTIGDTTQFVLSLGQRDRWSTTGGDVQSTLFAVGLGLIVVAMLIHPHAGRSGRDRIAFWLDSATVLVGGMVVAWCFAINPEDMRTNPVGALAGAAVVLTSAFAAVKMMLSGNAPMHRNAALPMIFAAIVNAVGVFAAPNAEESLPAYVYVIRFLPSLLIAVGPRIQEITARFDETAFGARRRKPYSLLPYGSIFVVFVAMILVLPEDRDDARLWGAVGGLGVIVAMVVARQLLAFHDNKRLIEKLDSTLTELREHQVRLRRQALFDDLTGLANRTHFREEVSAALEHAEPGTVSLLLVDLDGFKAVNDTLGHAAGDALLAGVADKLRSAVRAGDLPARLGGDEFAVLLRDCDHLDAERTAQRILQALTVPIPVDGTAVRASASIGVACAESDDDIRSLLHAADTAMYAAKHDGKGTWMRYDHSMSS</sequence>
<reference evidence="4 5" key="1">
    <citation type="submission" date="2021-01" db="EMBL/GenBank/DDBJ databases">
        <title>Whole genome shotgun sequence of Actinoplanes couchii NBRC 106145.</title>
        <authorList>
            <person name="Komaki H."/>
            <person name="Tamura T."/>
        </authorList>
    </citation>
    <scope>NUCLEOTIDE SEQUENCE [LARGE SCALE GENOMIC DNA]</scope>
    <source>
        <strain evidence="4 5">NBRC 106145</strain>
    </source>
</reference>
<dbReference type="EMBL" id="BOMG01000065">
    <property type="protein sequence ID" value="GID57109.1"/>
    <property type="molecule type" value="Genomic_DNA"/>
</dbReference>
<dbReference type="PANTHER" id="PTHR46663">
    <property type="entry name" value="DIGUANYLATE CYCLASE DGCT-RELATED"/>
    <property type="match status" value="1"/>
</dbReference>
<dbReference type="InterPro" id="IPR043128">
    <property type="entry name" value="Rev_trsase/Diguanyl_cyclase"/>
</dbReference>
<dbReference type="Gene3D" id="3.30.70.270">
    <property type="match status" value="1"/>
</dbReference>
<feature type="signal peptide" evidence="2">
    <location>
        <begin position="1"/>
        <end position="22"/>
    </location>
</feature>
<dbReference type="InterPro" id="IPR029787">
    <property type="entry name" value="Nucleotide_cyclase"/>
</dbReference>
<feature type="transmembrane region" description="Helical" evidence="1">
    <location>
        <begin position="187"/>
        <end position="206"/>
    </location>
</feature>
<keyword evidence="1" id="KW-0472">Membrane</keyword>
<accession>A0ABQ3XF32</accession>
<name>A0ABQ3XF32_9ACTN</name>
<proteinExistence type="predicted"/>